<gene>
    <name evidence="2" type="ORF">PCASD_03338</name>
</gene>
<comment type="caution">
    <text evidence="2">The sequence shown here is derived from an EMBL/GenBank/DDBJ whole genome shotgun (WGS) entry which is preliminary data.</text>
</comment>
<proteinExistence type="predicted"/>
<dbReference type="Proteomes" id="UP000235392">
    <property type="component" value="Unassembled WGS sequence"/>
</dbReference>
<accession>A0A2N5VDY0</accession>
<evidence type="ECO:0000313" key="2">
    <source>
        <dbReference type="EMBL" id="PLW48190.1"/>
    </source>
</evidence>
<evidence type="ECO:0000256" key="1">
    <source>
        <dbReference type="SAM" id="MobiDB-lite"/>
    </source>
</evidence>
<sequence>MQFGLMDNLHIQHDPRSQGNFQNEYHHENRESTTLINFFEPKVQEISKSHGTSPMEEEHQINIGKYAKSCFIS</sequence>
<evidence type="ECO:0000313" key="3">
    <source>
        <dbReference type="Proteomes" id="UP000235392"/>
    </source>
</evidence>
<feature type="region of interest" description="Disordered" evidence="1">
    <location>
        <begin position="1"/>
        <end position="22"/>
    </location>
</feature>
<protein>
    <submittedName>
        <fullName evidence="2">Uncharacterized protein</fullName>
    </submittedName>
</protein>
<reference evidence="2 3" key="1">
    <citation type="submission" date="2017-11" db="EMBL/GenBank/DDBJ databases">
        <title>De novo assembly and phasing of dikaryotic genomes from two isolates of Puccinia coronata f. sp. avenae, the causal agent of oat crown rust.</title>
        <authorList>
            <person name="Miller M.E."/>
            <person name="Zhang Y."/>
            <person name="Omidvar V."/>
            <person name="Sperschneider J."/>
            <person name="Schwessinger B."/>
            <person name="Raley C."/>
            <person name="Palmer J.M."/>
            <person name="Garnica D."/>
            <person name="Upadhyaya N."/>
            <person name="Rathjen J."/>
            <person name="Taylor J.M."/>
            <person name="Park R.F."/>
            <person name="Dodds P.N."/>
            <person name="Hirsch C.D."/>
            <person name="Kianian S.F."/>
            <person name="Figueroa M."/>
        </authorList>
    </citation>
    <scope>NUCLEOTIDE SEQUENCE [LARGE SCALE GENOMIC DNA]</scope>
    <source>
        <strain evidence="2">12SD80</strain>
    </source>
</reference>
<name>A0A2N5VDY0_9BASI</name>
<organism evidence="2 3">
    <name type="scientific">Puccinia coronata f. sp. avenae</name>
    <dbReference type="NCBI Taxonomy" id="200324"/>
    <lineage>
        <taxon>Eukaryota</taxon>
        <taxon>Fungi</taxon>
        <taxon>Dikarya</taxon>
        <taxon>Basidiomycota</taxon>
        <taxon>Pucciniomycotina</taxon>
        <taxon>Pucciniomycetes</taxon>
        <taxon>Pucciniales</taxon>
        <taxon>Pucciniaceae</taxon>
        <taxon>Puccinia</taxon>
    </lineage>
</organism>
<dbReference type="AlphaFoldDB" id="A0A2N5VDY0"/>
<dbReference type="EMBL" id="PGCI01000025">
    <property type="protein sequence ID" value="PLW48190.1"/>
    <property type="molecule type" value="Genomic_DNA"/>
</dbReference>